<dbReference type="CDD" id="cd03024">
    <property type="entry name" value="DsbA_FrnE"/>
    <property type="match status" value="1"/>
</dbReference>
<feature type="domain" description="DSBA-like thioredoxin" evidence="2">
    <location>
        <begin position="41"/>
        <end position="244"/>
    </location>
</feature>
<evidence type="ECO:0000313" key="3">
    <source>
        <dbReference type="EMBL" id="GGG26664.1"/>
    </source>
</evidence>
<dbReference type="Proteomes" id="UP000597507">
    <property type="component" value="Unassembled WGS sequence"/>
</dbReference>
<organism evidence="3 4">
    <name type="scientific">Caldovatus sediminis</name>
    <dbReference type="NCBI Taxonomy" id="2041189"/>
    <lineage>
        <taxon>Bacteria</taxon>
        <taxon>Pseudomonadati</taxon>
        <taxon>Pseudomonadota</taxon>
        <taxon>Alphaproteobacteria</taxon>
        <taxon>Acetobacterales</taxon>
        <taxon>Roseomonadaceae</taxon>
        <taxon>Caldovatus</taxon>
    </lineage>
</organism>
<dbReference type="EMBL" id="BMKS01000003">
    <property type="protein sequence ID" value="GGG26664.1"/>
    <property type="molecule type" value="Genomic_DNA"/>
</dbReference>
<dbReference type="InterPro" id="IPR036249">
    <property type="entry name" value="Thioredoxin-like_sf"/>
</dbReference>
<dbReference type="RefSeq" id="WP_188899217.1">
    <property type="nucleotide sequence ID" value="NZ_BMKS01000003.1"/>
</dbReference>
<dbReference type="PANTHER" id="PTHR13887">
    <property type="entry name" value="GLUTATHIONE S-TRANSFERASE KAPPA"/>
    <property type="match status" value="1"/>
</dbReference>
<dbReference type="GO" id="GO:0016491">
    <property type="term" value="F:oxidoreductase activity"/>
    <property type="evidence" value="ECO:0007669"/>
    <property type="project" value="InterPro"/>
</dbReference>
<dbReference type="InterPro" id="IPR001853">
    <property type="entry name" value="DSBA-like_thioredoxin_dom"/>
</dbReference>
<evidence type="ECO:0000256" key="1">
    <source>
        <dbReference type="SAM" id="MobiDB-lite"/>
    </source>
</evidence>
<protein>
    <recommendedName>
        <fullName evidence="2">DSBA-like thioredoxin domain-containing protein</fullName>
    </recommendedName>
</protein>
<sequence length="263" mass="27859">MAEHDRIAGDAATGAACTPEGCGPEAAASVRPAGGTHAAGQLDVVSDAICPWCWIGKRQIAAALEELAARDGLRFAVRWRPFQLNPGMPPEGVDRQRYRERKFGSLERSRQLDAQVAEAGRAVGLEFRHDRMARTPSTVEAHRLIRLAEPSGRQDAVVEGIFRAYFQEGRDIGDRAVLAAIGAEAGLDAATLDAFAEGFAAREEVLAEDHALRGAGLTGVPSFILDRHLLFSGAVPAAQMAAALRHAHQVLAGRRAEGGASAG</sequence>
<comment type="caution">
    <text evidence="3">The sequence shown here is derived from an EMBL/GenBank/DDBJ whole genome shotgun (WGS) entry which is preliminary data.</text>
</comment>
<dbReference type="Pfam" id="PF01323">
    <property type="entry name" value="DSBA"/>
    <property type="match status" value="1"/>
</dbReference>
<gene>
    <name evidence="3" type="ORF">GCM10010964_13230</name>
</gene>
<dbReference type="Gene3D" id="3.40.30.10">
    <property type="entry name" value="Glutaredoxin"/>
    <property type="match status" value="1"/>
</dbReference>
<dbReference type="AlphaFoldDB" id="A0A8J2ZA69"/>
<evidence type="ECO:0000313" key="4">
    <source>
        <dbReference type="Proteomes" id="UP000597507"/>
    </source>
</evidence>
<reference evidence="3 4" key="1">
    <citation type="journal article" date="2014" name="Int. J. Syst. Evol. Microbiol.">
        <title>Complete genome sequence of Corynebacterium casei LMG S-19264T (=DSM 44701T), isolated from a smear-ripened cheese.</title>
        <authorList>
            <consortium name="US DOE Joint Genome Institute (JGI-PGF)"/>
            <person name="Walter F."/>
            <person name="Albersmeier A."/>
            <person name="Kalinowski J."/>
            <person name="Ruckert C."/>
        </authorList>
    </citation>
    <scope>NUCLEOTIDE SEQUENCE [LARGE SCALE GENOMIC DNA]</scope>
    <source>
        <strain evidence="3 4">CGMCC 1.16330</strain>
    </source>
</reference>
<dbReference type="PANTHER" id="PTHR13887:SF41">
    <property type="entry name" value="THIOREDOXIN SUPERFAMILY PROTEIN"/>
    <property type="match status" value="1"/>
</dbReference>
<feature type="region of interest" description="Disordered" evidence="1">
    <location>
        <begin position="1"/>
        <end position="32"/>
    </location>
</feature>
<dbReference type="SUPFAM" id="SSF52833">
    <property type="entry name" value="Thioredoxin-like"/>
    <property type="match status" value="1"/>
</dbReference>
<proteinExistence type="predicted"/>
<evidence type="ECO:0000259" key="2">
    <source>
        <dbReference type="Pfam" id="PF01323"/>
    </source>
</evidence>
<name>A0A8J2ZA69_9PROT</name>
<accession>A0A8J2ZA69</accession>
<keyword evidence="4" id="KW-1185">Reference proteome</keyword>